<reference evidence="1 2" key="1">
    <citation type="submission" date="2019-03" db="EMBL/GenBank/DDBJ databases">
        <title>Draft Genome Sequence of Desulfosporosinus fructosivorans Strain 63.6F, Isolated from Marine Sediment in the Baltic Sea.</title>
        <authorList>
            <person name="Hausmann B."/>
            <person name="Vandieken V."/>
            <person name="Pjevac P."/>
            <person name="Schreck K."/>
            <person name="Herbold C.W."/>
            <person name="Loy A."/>
        </authorList>
    </citation>
    <scope>NUCLEOTIDE SEQUENCE [LARGE SCALE GENOMIC DNA]</scope>
    <source>
        <strain evidence="1 2">63.6F</strain>
    </source>
</reference>
<gene>
    <name evidence="1" type="ORF">E4K67_22355</name>
</gene>
<dbReference type="EMBL" id="SPQQ01000010">
    <property type="protein sequence ID" value="TGE35863.1"/>
    <property type="molecule type" value="Genomic_DNA"/>
</dbReference>
<dbReference type="AlphaFoldDB" id="A0A4Z0R0Y6"/>
<keyword evidence="2" id="KW-1185">Reference proteome</keyword>
<dbReference type="OrthoDB" id="2618910at2"/>
<sequence>MKLPIPINSGIPYIGNLDSEGNLAIPTEQYILKAGIYLPVSATNPLPTSLFFGLANEPIRKTLVANTDTLFTFSALCKKFDILNIGPGDIYYRVDAVPTVNGATSILIPAAMGYTAEVQGTVIHVISSVASVVQIVGVR</sequence>
<comment type="caution">
    <text evidence="1">The sequence shown here is derived from an EMBL/GenBank/DDBJ whole genome shotgun (WGS) entry which is preliminary data.</text>
</comment>
<protein>
    <submittedName>
        <fullName evidence="1">Uncharacterized protein</fullName>
    </submittedName>
</protein>
<evidence type="ECO:0000313" key="2">
    <source>
        <dbReference type="Proteomes" id="UP000298460"/>
    </source>
</evidence>
<proteinExistence type="predicted"/>
<accession>A0A4Z0R0Y6</accession>
<dbReference type="RefSeq" id="WP_135550805.1">
    <property type="nucleotide sequence ID" value="NZ_SPQQ01000010.1"/>
</dbReference>
<evidence type="ECO:0000313" key="1">
    <source>
        <dbReference type="EMBL" id="TGE35863.1"/>
    </source>
</evidence>
<dbReference type="Proteomes" id="UP000298460">
    <property type="component" value="Unassembled WGS sequence"/>
</dbReference>
<organism evidence="1 2">
    <name type="scientific">Desulfosporosinus fructosivorans</name>
    <dbReference type="NCBI Taxonomy" id="2018669"/>
    <lineage>
        <taxon>Bacteria</taxon>
        <taxon>Bacillati</taxon>
        <taxon>Bacillota</taxon>
        <taxon>Clostridia</taxon>
        <taxon>Eubacteriales</taxon>
        <taxon>Desulfitobacteriaceae</taxon>
        <taxon>Desulfosporosinus</taxon>
    </lineage>
</organism>
<name>A0A4Z0R0Y6_9FIRM</name>